<dbReference type="Pfam" id="PF12833">
    <property type="entry name" value="HTH_18"/>
    <property type="match status" value="1"/>
</dbReference>
<dbReference type="InterPro" id="IPR035418">
    <property type="entry name" value="AraC-bd_2"/>
</dbReference>
<sequence>MGRIARFASKEVAPRRRLDYWNRLCDQSLARTQVDSAAEGFRAEMLRITLGELTVLRPCSVASTVSRAPSPGARETVVMHMVLRGRARISRGGTETSVEAADFIILPGQEGYRFRLSDAHELFVAEIPREELDRRVADLDGLYGRPLPGLTPGGRMFRDCLVSLCRQDGIEEAGAAFDAGMTAALCDLWALALTGAGQGMPKPTRGGARLRQRIVAHVEAALGDPELGGASIAAAFGISQRSLQSLFAAVGTTPTALILERRLARAAEVLRADPSLPVTAVAFDHGFNDSAYFARVFRRAHGASPTAWRAGRSGGSAHPSASSCAPVQAASAAP</sequence>
<reference evidence="6" key="1">
    <citation type="submission" date="2020-09" db="EMBL/GenBank/DDBJ databases">
        <title>A novel bacterium of genus Mangrovicoccus, isolated from South China Sea.</title>
        <authorList>
            <person name="Huang H."/>
            <person name="Mo K."/>
            <person name="Hu Y."/>
        </authorList>
    </citation>
    <scope>NUCLEOTIDE SEQUENCE</scope>
    <source>
        <strain evidence="6">HB182678</strain>
    </source>
</reference>
<evidence type="ECO:0000313" key="6">
    <source>
        <dbReference type="EMBL" id="MBE3639260.1"/>
    </source>
</evidence>
<dbReference type="PRINTS" id="PR00032">
    <property type="entry name" value="HTHARAC"/>
</dbReference>
<dbReference type="RefSeq" id="WP_193183745.1">
    <property type="nucleotide sequence ID" value="NZ_JACVXA010000042.1"/>
</dbReference>
<keyword evidence="1" id="KW-0805">Transcription regulation</keyword>
<dbReference type="SMART" id="SM00342">
    <property type="entry name" value="HTH_ARAC"/>
    <property type="match status" value="1"/>
</dbReference>
<evidence type="ECO:0000256" key="2">
    <source>
        <dbReference type="ARBA" id="ARBA00023125"/>
    </source>
</evidence>
<dbReference type="InterPro" id="IPR009057">
    <property type="entry name" value="Homeodomain-like_sf"/>
</dbReference>
<keyword evidence="3" id="KW-0804">Transcription</keyword>
<feature type="domain" description="HTH araC/xylS-type" evidence="5">
    <location>
        <begin position="212"/>
        <end position="311"/>
    </location>
</feature>
<dbReference type="InterPro" id="IPR020449">
    <property type="entry name" value="Tscrpt_reg_AraC-type_HTH"/>
</dbReference>
<keyword evidence="2" id="KW-0238">DNA-binding</keyword>
<dbReference type="PROSITE" id="PS01124">
    <property type="entry name" value="HTH_ARAC_FAMILY_2"/>
    <property type="match status" value="1"/>
</dbReference>
<dbReference type="GO" id="GO:0003700">
    <property type="term" value="F:DNA-binding transcription factor activity"/>
    <property type="evidence" value="ECO:0007669"/>
    <property type="project" value="InterPro"/>
</dbReference>
<evidence type="ECO:0000259" key="5">
    <source>
        <dbReference type="PROSITE" id="PS01124"/>
    </source>
</evidence>
<dbReference type="SUPFAM" id="SSF46689">
    <property type="entry name" value="Homeodomain-like"/>
    <property type="match status" value="1"/>
</dbReference>
<dbReference type="InterPro" id="IPR018060">
    <property type="entry name" value="HTH_AraC"/>
</dbReference>
<accession>A0A8J6ZA87</accession>
<comment type="caution">
    <text evidence="6">The sequence shown here is derived from an EMBL/GenBank/DDBJ whole genome shotgun (WGS) entry which is preliminary data.</text>
</comment>
<dbReference type="Pfam" id="PF14525">
    <property type="entry name" value="AraC_binding_2"/>
    <property type="match status" value="1"/>
</dbReference>
<gene>
    <name evidence="6" type="ORF">ICN82_13735</name>
</gene>
<dbReference type="PANTHER" id="PTHR46796">
    <property type="entry name" value="HTH-TYPE TRANSCRIPTIONAL ACTIVATOR RHAS-RELATED"/>
    <property type="match status" value="1"/>
</dbReference>
<feature type="region of interest" description="Disordered" evidence="4">
    <location>
        <begin position="307"/>
        <end position="334"/>
    </location>
</feature>
<dbReference type="InterPro" id="IPR018062">
    <property type="entry name" value="HTH_AraC-typ_CS"/>
</dbReference>
<dbReference type="PANTHER" id="PTHR46796:SF6">
    <property type="entry name" value="ARAC SUBFAMILY"/>
    <property type="match status" value="1"/>
</dbReference>
<evidence type="ECO:0000256" key="3">
    <source>
        <dbReference type="ARBA" id="ARBA00023163"/>
    </source>
</evidence>
<protein>
    <submittedName>
        <fullName evidence="6">AraC family transcriptional regulator</fullName>
    </submittedName>
</protein>
<dbReference type="EMBL" id="JACVXA010000042">
    <property type="protein sequence ID" value="MBE3639260.1"/>
    <property type="molecule type" value="Genomic_DNA"/>
</dbReference>
<keyword evidence="7" id="KW-1185">Reference proteome</keyword>
<dbReference type="GO" id="GO:0043565">
    <property type="term" value="F:sequence-specific DNA binding"/>
    <property type="evidence" value="ECO:0007669"/>
    <property type="project" value="InterPro"/>
</dbReference>
<evidence type="ECO:0000313" key="7">
    <source>
        <dbReference type="Proteomes" id="UP000609121"/>
    </source>
</evidence>
<dbReference type="AlphaFoldDB" id="A0A8J6ZA87"/>
<evidence type="ECO:0000256" key="1">
    <source>
        <dbReference type="ARBA" id="ARBA00023015"/>
    </source>
</evidence>
<name>A0A8J6ZA87_9RHOB</name>
<dbReference type="Proteomes" id="UP000609121">
    <property type="component" value="Unassembled WGS sequence"/>
</dbReference>
<dbReference type="PROSITE" id="PS00041">
    <property type="entry name" value="HTH_ARAC_FAMILY_1"/>
    <property type="match status" value="1"/>
</dbReference>
<proteinExistence type="predicted"/>
<dbReference type="InterPro" id="IPR050204">
    <property type="entry name" value="AraC_XylS_family_regulators"/>
</dbReference>
<evidence type="ECO:0000256" key="4">
    <source>
        <dbReference type="SAM" id="MobiDB-lite"/>
    </source>
</evidence>
<organism evidence="6 7">
    <name type="scientific">Mangrovicoccus algicola</name>
    <dbReference type="NCBI Taxonomy" id="2771008"/>
    <lineage>
        <taxon>Bacteria</taxon>
        <taxon>Pseudomonadati</taxon>
        <taxon>Pseudomonadota</taxon>
        <taxon>Alphaproteobacteria</taxon>
        <taxon>Rhodobacterales</taxon>
        <taxon>Paracoccaceae</taxon>
        <taxon>Mangrovicoccus</taxon>
    </lineage>
</organism>
<dbReference type="Gene3D" id="1.10.10.60">
    <property type="entry name" value="Homeodomain-like"/>
    <property type="match status" value="1"/>
</dbReference>